<keyword evidence="3" id="KW-0813">Transport</keyword>
<sequence>MGFPLSNKYETSNAVTVHNIESDKKAQDVESEKSQDIITAEPYSSNDDAKNKSSSFWSRFRFSVDTSDHPPQIFNKTLYLSIFVFGILGAGRGLDEGNISGNIALPAFKQRFGLSDKSKSADELANLKSNITSMVQLGSIGGAIIAMKSVDYFGRIRALQLTCILWIVGVIIEITSSSVGQ</sequence>
<proteinExistence type="inferred from homology"/>
<name>A0AAD5FX10_9ASCO</name>
<reference evidence="9 10" key="1">
    <citation type="journal article" date="2022" name="DNA Res.">
        <title>Genome analysis of five recently described species of the CUG-Ser clade uncovers Candida theae as a new hybrid lineage with pathogenic potential in the Candida parapsilosis species complex.</title>
        <authorList>
            <person name="Mixao V."/>
            <person name="Del Olmo V."/>
            <person name="Hegedusova E."/>
            <person name="Saus E."/>
            <person name="Pryszcz L."/>
            <person name="Cillingova A."/>
            <person name="Nosek J."/>
            <person name="Gabaldon T."/>
        </authorList>
    </citation>
    <scope>NUCLEOTIDE SEQUENCE [LARGE SCALE GENOMIC DNA]</scope>
    <source>
        <strain evidence="9 10">CBS 12239</strain>
    </source>
</reference>
<dbReference type="PANTHER" id="PTHR48022:SF8">
    <property type="entry name" value="MAJOR FACILITATOR SUPERFAMILY (MFS) PROFILE DOMAIN-CONTAINING PROTEIN-RELATED"/>
    <property type="match status" value="1"/>
</dbReference>
<comment type="subcellular location">
    <subcellularLocation>
        <location evidence="1">Membrane</location>
        <topology evidence="1">Multi-pass membrane protein</topology>
    </subcellularLocation>
</comment>
<dbReference type="PANTHER" id="PTHR48022">
    <property type="entry name" value="PLASTIDIC GLUCOSE TRANSPORTER 4"/>
    <property type="match status" value="1"/>
</dbReference>
<comment type="similarity">
    <text evidence="2">Belongs to the major facilitator superfamily. Sugar transporter (TC 2.A.1.1) family.</text>
</comment>
<feature type="region of interest" description="Disordered" evidence="7">
    <location>
        <begin position="20"/>
        <end position="51"/>
    </location>
</feature>
<feature type="domain" description="Major facilitator superfamily (MFS) profile" evidence="8">
    <location>
        <begin position="81"/>
        <end position="181"/>
    </location>
</feature>
<keyword evidence="6" id="KW-0472">Membrane</keyword>
<keyword evidence="10" id="KW-1185">Reference proteome</keyword>
<dbReference type="AlphaFoldDB" id="A0AAD5FX10"/>
<dbReference type="GeneID" id="76152393"/>
<dbReference type="InterPro" id="IPR020846">
    <property type="entry name" value="MFS_dom"/>
</dbReference>
<organism evidence="9 10">
    <name type="scientific">Candida theae</name>
    <dbReference type="NCBI Taxonomy" id="1198502"/>
    <lineage>
        <taxon>Eukaryota</taxon>
        <taxon>Fungi</taxon>
        <taxon>Dikarya</taxon>
        <taxon>Ascomycota</taxon>
        <taxon>Saccharomycotina</taxon>
        <taxon>Pichiomycetes</taxon>
        <taxon>Debaryomycetaceae</taxon>
        <taxon>Candida/Lodderomyces clade</taxon>
        <taxon>Candida</taxon>
    </lineage>
</organism>
<dbReference type="GO" id="GO:0016020">
    <property type="term" value="C:membrane"/>
    <property type="evidence" value="ECO:0007669"/>
    <property type="project" value="UniProtKB-SubCell"/>
</dbReference>
<evidence type="ECO:0000313" key="9">
    <source>
        <dbReference type="EMBL" id="KAI5950287.1"/>
    </source>
</evidence>
<dbReference type="Proteomes" id="UP001204833">
    <property type="component" value="Unassembled WGS sequence"/>
</dbReference>
<dbReference type="EMBL" id="JAIHNG010000158">
    <property type="protein sequence ID" value="KAI5950287.1"/>
    <property type="molecule type" value="Genomic_DNA"/>
</dbReference>
<dbReference type="InterPro" id="IPR050360">
    <property type="entry name" value="MFS_Sugar_Transporters"/>
</dbReference>
<protein>
    <recommendedName>
        <fullName evidence="8">Major facilitator superfamily (MFS) profile domain-containing protein</fullName>
    </recommendedName>
</protein>
<dbReference type="InterPro" id="IPR005828">
    <property type="entry name" value="MFS_sugar_transport-like"/>
</dbReference>
<feature type="non-terminal residue" evidence="9">
    <location>
        <position position="181"/>
    </location>
</feature>
<dbReference type="SUPFAM" id="SSF103473">
    <property type="entry name" value="MFS general substrate transporter"/>
    <property type="match status" value="1"/>
</dbReference>
<dbReference type="Gene3D" id="1.20.1250.20">
    <property type="entry name" value="MFS general substrate transporter like domains"/>
    <property type="match status" value="1"/>
</dbReference>
<dbReference type="Pfam" id="PF00083">
    <property type="entry name" value="Sugar_tr"/>
    <property type="match status" value="1"/>
</dbReference>
<accession>A0AAD5FX10</accession>
<dbReference type="PROSITE" id="PS50850">
    <property type="entry name" value="MFS"/>
    <property type="match status" value="1"/>
</dbReference>
<comment type="caution">
    <text evidence="9">The sequence shown here is derived from an EMBL/GenBank/DDBJ whole genome shotgun (WGS) entry which is preliminary data.</text>
</comment>
<evidence type="ECO:0000259" key="8">
    <source>
        <dbReference type="PROSITE" id="PS50850"/>
    </source>
</evidence>
<evidence type="ECO:0000256" key="7">
    <source>
        <dbReference type="SAM" id="MobiDB-lite"/>
    </source>
</evidence>
<dbReference type="RefSeq" id="XP_051607157.1">
    <property type="nucleotide sequence ID" value="XM_051753850.1"/>
</dbReference>
<feature type="compositionally biased region" description="Basic and acidic residues" evidence="7">
    <location>
        <begin position="20"/>
        <end position="35"/>
    </location>
</feature>
<evidence type="ECO:0000256" key="6">
    <source>
        <dbReference type="ARBA" id="ARBA00023136"/>
    </source>
</evidence>
<keyword evidence="4" id="KW-0812">Transmembrane</keyword>
<dbReference type="GO" id="GO:0005351">
    <property type="term" value="F:carbohydrate:proton symporter activity"/>
    <property type="evidence" value="ECO:0007669"/>
    <property type="project" value="TreeGrafter"/>
</dbReference>
<evidence type="ECO:0000256" key="3">
    <source>
        <dbReference type="ARBA" id="ARBA00022448"/>
    </source>
</evidence>
<dbReference type="InterPro" id="IPR036259">
    <property type="entry name" value="MFS_trans_sf"/>
</dbReference>
<evidence type="ECO:0000256" key="4">
    <source>
        <dbReference type="ARBA" id="ARBA00022692"/>
    </source>
</evidence>
<gene>
    <name evidence="9" type="ORF">KGF57_004349</name>
</gene>
<evidence type="ECO:0000256" key="1">
    <source>
        <dbReference type="ARBA" id="ARBA00004141"/>
    </source>
</evidence>
<evidence type="ECO:0000256" key="2">
    <source>
        <dbReference type="ARBA" id="ARBA00010992"/>
    </source>
</evidence>
<evidence type="ECO:0000313" key="10">
    <source>
        <dbReference type="Proteomes" id="UP001204833"/>
    </source>
</evidence>
<keyword evidence="5" id="KW-1133">Transmembrane helix</keyword>
<evidence type="ECO:0000256" key="5">
    <source>
        <dbReference type="ARBA" id="ARBA00022989"/>
    </source>
</evidence>